<feature type="compositionally biased region" description="Polar residues" evidence="1">
    <location>
        <begin position="67"/>
        <end position="79"/>
    </location>
</feature>
<evidence type="ECO:0000313" key="2">
    <source>
        <dbReference type="EMBL" id="RVD92676.1"/>
    </source>
</evidence>
<sequence>MSELPAEQTSKQEVLIPEQAGMIVNPEQENLESESKFFPSHPKKQIKSKVNALKEEQEIEQRKEIPSSFTEKTSSLSKNYEFTPSLEGIEAEAQKEEQQQSPLLQVENVRRTINVPREVINVEPSEVNRKMFEFIPILKEIEAEARKEEQQQLPVSHVENVEKTIYVPNETINVSPEETPKESFVYPSTCEETLHQPLVSEKQKIYSRHPEEKKTKLALEKGYSSDPEEFLSERESEVQPRKLVRRQSFGETPHIMSKLRRNFKK</sequence>
<reference evidence="2 3" key="1">
    <citation type="submission" date="2018-10" db="EMBL/GenBank/DDBJ databases">
        <title>Draft genome sequence of the microsporidian Tubulinosema ratisbonensis.</title>
        <authorList>
            <person name="Polonais V."/>
            <person name="Peyretaillade E."/>
            <person name="Niehus S."/>
            <person name="Wawrzyniak I."/>
            <person name="Franchet A."/>
            <person name="Gaspin C."/>
            <person name="Reichstadt M."/>
            <person name="Belser C."/>
            <person name="Labadie K."/>
            <person name="Delbac F."/>
            <person name="Ferrandon D."/>
        </authorList>
    </citation>
    <scope>NUCLEOTIDE SEQUENCE [LARGE SCALE GENOMIC DNA]</scope>
    <source>
        <strain evidence="2 3">Franzen</strain>
    </source>
</reference>
<protein>
    <submittedName>
        <fullName evidence="2">Uncharacterized protein</fullName>
    </submittedName>
</protein>
<keyword evidence="3" id="KW-1185">Reference proteome</keyword>
<feature type="region of interest" description="Disordered" evidence="1">
    <location>
        <begin position="54"/>
        <end position="79"/>
    </location>
</feature>
<feature type="compositionally biased region" description="Basic and acidic residues" evidence="1">
    <location>
        <begin position="54"/>
        <end position="65"/>
    </location>
</feature>
<dbReference type="EMBL" id="RCSS01000164">
    <property type="protein sequence ID" value="RVD92676.1"/>
    <property type="molecule type" value="Genomic_DNA"/>
</dbReference>
<name>A0A437ANV5_9MICR</name>
<feature type="region of interest" description="Disordered" evidence="1">
    <location>
        <begin position="221"/>
        <end position="241"/>
    </location>
</feature>
<feature type="region of interest" description="Disordered" evidence="1">
    <location>
        <begin position="1"/>
        <end position="20"/>
    </location>
</feature>
<gene>
    <name evidence="2" type="ORF">TUBRATIS_008120</name>
</gene>
<comment type="caution">
    <text evidence="2">The sequence shown here is derived from an EMBL/GenBank/DDBJ whole genome shotgun (WGS) entry which is preliminary data.</text>
</comment>
<accession>A0A437ANV5</accession>
<feature type="compositionally biased region" description="Basic and acidic residues" evidence="1">
    <location>
        <begin position="231"/>
        <end position="240"/>
    </location>
</feature>
<organism evidence="2 3">
    <name type="scientific">Tubulinosema ratisbonensis</name>
    <dbReference type="NCBI Taxonomy" id="291195"/>
    <lineage>
        <taxon>Eukaryota</taxon>
        <taxon>Fungi</taxon>
        <taxon>Fungi incertae sedis</taxon>
        <taxon>Microsporidia</taxon>
        <taxon>Tubulinosematoidea</taxon>
        <taxon>Tubulinosematidae</taxon>
        <taxon>Tubulinosema</taxon>
    </lineage>
</organism>
<dbReference type="Proteomes" id="UP000282876">
    <property type="component" value="Unassembled WGS sequence"/>
</dbReference>
<evidence type="ECO:0000313" key="3">
    <source>
        <dbReference type="Proteomes" id="UP000282876"/>
    </source>
</evidence>
<evidence type="ECO:0000256" key="1">
    <source>
        <dbReference type="SAM" id="MobiDB-lite"/>
    </source>
</evidence>
<dbReference type="VEuPathDB" id="MicrosporidiaDB:TUBRATIS_008120"/>
<proteinExistence type="predicted"/>
<dbReference type="AlphaFoldDB" id="A0A437ANV5"/>